<comment type="caution">
    <text evidence="1">The sequence shown here is derived from an EMBL/GenBank/DDBJ whole genome shotgun (WGS) entry which is preliminary data.</text>
</comment>
<sequence>MKKIYIDCALHACSSAVRASFDARWDKLDKSLHQAGFEILNFNTKDLPFNPHNSEIGDFVEISDAVVALDGYPSVGFSKAVKEASERFCKPRFLFALSQNNVILTRQHTPNFVARVLCLTYGYAPEALQWYWSNHPNVTDLVMV</sequence>
<dbReference type="Proteomes" id="UP000177565">
    <property type="component" value="Unassembled WGS sequence"/>
</dbReference>
<dbReference type="EMBL" id="MHRQ01000013">
    <property type="protein sequence ID" value="OHA26988.1"/>
    <property type="molecule type" value="Genomic_DNA"/>
</dbReference>
<dbReference type="AlphaFoldDB" id="A0A1G2MSY6"/>
<protein>
    <submittedName>
        <fullName evidence="1">Uncharacterized protein</fullName>
    </submittedName>
</protein>
<proteinExistence type="predicted"/>
<evidence type="ECO:0000313" key="1">
    <source>
        <dbReference type="EMBL" id="OHA26988.1"/>
    </source>
</evidence>
<gene>
    <name evidence="1" type="ORF">A3C06_04445</name>
</gene>
<reference evidence="1 2" key="1">
    <citation type="journal article" date="2016" name="Nat. Commun.">
        <title>Thousands of microbial genomes shed light on interconnected biogeochemical processes in an aquifer system.</title>
        <authorList>
            <person name="Anantharaman K."/>
            <person name="Brown C.T."/>
            <person name="Hug L.A."/>
            <person name="Sharon I."/>
            <person name="Castelle C.J."/>
            <person name="Probst A.J."/>
            <person name="Thomas B.C."/>
            <person name="Singh A."/>
            <person name="Wilkins M.J."/>
            <person name="Karaoz U."/>
            <person name="Brodie E.L."/>
            <person name="Williams K.H."/>
            <person name="Hubbard S.S."/>
            <person name="Banfield J.F."/>
        </authorList>
    </citation>
    <scope>NUCLEOTIDE SEQUENCE [LARGE SCALE GENOMIC DNA]</scope>
</reference>
<organism evidence="1 2">
    <name type="scientific">Candidatus Taylorbacteria bacterium RIFCSPHIGHO2_02_FULL_46_13</name>
    <dbReference type="NCBI Taxonomy" id="1802312"/>
    <lineage>
        <taxon>Bacteria</taxon>
        <taxon>Candidatus Tayloriibacteriota</taxon>
    </lineage>
</organism>
<evidence type="ECO:0000313" key="2">
    <source>
        <dbReference type="Proteomes" id="UP000177565"/>
    </source>
</evidence>
<accession>A0A1G2MSY6</accession>
<dbReference type="STRING" id="1802312.A3C06_04445"/>
<name>A0A1G2MSY6_9BACT</name>